<evidence type="ECO:0000256" key="9">
    <source>
        <dbReference type="ARBA" id="ARBA00022989"/>
    </source>
</evidence>
<dbReference type="SUPFAM" id="SSF81665">
    <property type="entry name" value="Calcium ATPase, transmembrane domain M"/>
    <property type="match status" value="1"/>
</dbReference>
<feature type="transmembrane region" description="Helical" evidence="11">
    <location>
        <begin position="111"/>
        <end position="129"/>
    </location>
</feature>
<dbReference type="InterPro" id="IPR004014">
    <property type="entry name" value="ATPase_P-typ_cation-transptr_N"/>
</dbReference>
<feature type="domain" description="Cation-transporting P-type ATPase N-terminal" evidence="12">
    <location>
        <begin position="3"/>
        <end position="128"/>
    </location>
</feature>
<feature type="transmembrane region" description="Helical" evidence="11">
    <location>
        <begin position="998"/>
        <end position="1021"/>
    </location>
</feature>
<evidence type="ECO:0000256" key="2">
    <source>
        <dbReference type="ARBA" id="ARBA00022553"/>
    </source>
</evidence>
<sequence length="1230" mass="134765">MEDAYARSASEVLEFFSVDPTRGLTDFQVAEHGRSYGKNGPTNSGGDSEEKIGISCDVSFLLMMIYNHVYIILSNDIFVALWMHVICSAAVLPQEKSTPFWRLVLKQFDDLLVKILIVAAIVSFLLALANGETGLSAFLEPSVILMILAANAAVGVITETNAEKALEERCCFSILPAPDLVPGDIVEVSVGCKIPADMRMIEMLSDQLRVDQAILTGESCSVEKELDATNVNNAVYQDKTNILFSGTAIRMQLRVYMFGSWIQHLPSTIFQGTVVVSGRARAVVVGVGSNTAMGSIRDSMLNTEDEATPLKKKLDEFGTFLAKAYASWFGLLTLVIFVILPMEASYEALYITLSLSSGCQAGGGGLGYEVSIAVALAVAAIPEGLPAVVTTYAGYDGHSVCLALGTKRMARLNAIVRSLPSVETLGCTTVICSDKTGTLTTNMMSVSKVSVLHSANVVPVVAEYTVSGTTYAPEGTISDSRTDVQLGLPANFHCLLHTAMCSSLCNESVIQYNPDKRSYEKIGESTEVALRVLAEKIGLPGFDSMPSALNMLSKHERASYCNRYWEDQFKKISVLEFTRDRKMMSVLCNRKLIQIMFSKGAPESILPRCTNIMCNDDGSTVHLTSEIRAEIESKFHSFAGNETLRCLALALKRMPLGQQALSFEDENDLTFIGLIQVILRSILLPVVGMLDPPRAEVRDAILSCMTAGIRVIVVTGDNKTTAESLCRRIGAFDHLDDFSGVSYTASEFEKLPAMQKTMALQKMTIFTRVEPSHKRMLVESLQHQNEVVNMWLFLTFSFSPERQNMWQYLCNLHSSLCGDNFEGFSDSDLATPVPQPSITDYEPNVFIYVDITVNQFQCMPKVAMTGDGVNDAPALKKADIGISMGSGTAVAKSASDMVLSDDNFATIVAAVAEGRAIYNNTKQFIRYMISSNIGEVVCIFVAALLGIPDTLVPVQLLWVNLVTDGLPATAIGFNKPDSDVMKAKPRKVNEAVVSGWLFFRYLVIGVYVGLATVAGFVWWFIYSDNGPKLSYTELVNFDTCSTRETSYSCTVFSDKHPSTVSMTVLVVVEMFNALNNLSENQSLLVIPPWSNLWLLGSIVLTMLLHALILYVAPLSALFSVAPLSWSECTVVLYLSFPVIIIDEILKFFSRSSRGKLSSRPTFSFPPTTSSIAILTYSYTPRRHPVQLKIEEKEYATKAGSACQVMDFRREHSRTAGLNPFSIDRFAAASE</sequence>
<dbReference type="SUPFAM" id="SSF56784">
    <property type="entry name" value="HAD-like"/>
    <property type="match status" value="1"/>
</dbReference>
<dbReference type="Pfam" id="PF00690">
    <property type="entry name" value="Cation_ATPase_N"/>
    <property type="match status" value="2"/>
</dbReference>
<keyword evidence="2" id="KW-0597">Phosphoprotein</keyword>
<keyword evidence="4" id="KW-0547">Nucleotide-binding</keyword>
<evidence type="ECO:0000256" key="10">
    <source>
        <dbReference type="ARBA" id="ARBA00023136"/>
    </source>
</evidence>
<evidence type="ECO:0000313" key="14">
    <source>
        <dbReference type="Proteomes" id="UP000298416"/>
    </source>
</evidence>
<keyword evidence="6" id="KW-0067">ATP-binding</keyword>
<evidence type="ECO:0000256" key="1">
    <source>
        <dbReference type="ARBA" id="ARBA00004127"/>
    </source>
</evidence>
<reference evidence="13" key="1">
    <citation type="submission" date="2018-01" db="EMBL/GenBank/DDBJ databases">
        <authorList>
            <person name="Mao J.F."/>
        </authorList>
    </citation>
    <scope>NUCLEOTIDE SEQUENCE</scope>
    <source>
        <strain evidence="13">Huo1</strain>
        <tissue evidence="13">Leaf</tissue>
    </source>
</reference>
<dbReference type="GO" id="GO:0016020">
    <property type="term" value="C:membrane"/>
    <property type="evidence" value="ECO:0007669"/>
    <property type="project" value="InterPro"/>
</dbReference>
<dbReference type="Pfam" id="PF13246">
    <property type="entry name" value="Cation_ATPase"/>
    <property type="match status" value="1"/>
</dbReference>
<dbReference type="InterPro" id="IPR036412">
    <property type="entry name" value="HAD-like_sf"/>
</dbReference>
<dbReference type="InterPro" id="IPR023298">
    <property type="entry name" value="ATPase_P-typ_TM_dom_sf"/>
</dbReference>
<dbReference type="GO" id="GO:0005524">
    <property type="term" value="F:ATP binding"/>
    <property type="evidence" value="ECO:0007669"/>
    <property type="project" value="UniProtKB-KW"/>
</dbReference>
<comment type="caution">
    <text evidence="13">The sequence shown here is derived from an EMBL/GenBank/DDBJ whole genome shotgun (WGS) entry which is preliminary data.</text>
</comment>
<keyword evidence="7" id="KW-0460">Magnesium</keyword>
<dbReference type="FunFam" id="1.20.1110.10:FF:000065">
    <property type="entry name" value="Sarcoplasmic/endoplasmic reticulum calcium ATPase 1"/>
    <property type="match status" value="1"/>
</dbReference>
<keyword evidence="5" id="KW-0106">Calcium</keyword>
<dbReference type="AlphaFoldDB" id="A0A8X8X7E8"/>
<evidence type="ECO:0000256" key="11">
    <source>
        <dbReference type="SAM" id="Phobius"/>
    </source>
</evidence>
<gene>
    <name evidence="13" type="ORF">SASPL_132264</name>
</gene>
<dbReference type="Gene3D" id="3.40.1110.10">
    <property type="entry name" value="Calcium-transporting ATPase, cytoplasmic domain N"/>
    <property type="match status" value="1"/>
</dbReference>
<dbReference type="InterPro" id="IPR008250">
    <property type="entry name" value="ATPase_P-typ_transduc_dom_A_sf"/>
</dbReference>
<evidence type="ECO:0000256" key="4">
    <source>
        <dbReference type="ARBA" id="ARBA00022741"/>
    </source>
</evidence>
<feature type="transmembrane region" description="Helical" evidence="11">
    <location>
        <begin position="135"/>
        <end position="157"/>
    </location>
</feature>
<organism evidence="13">
    <name type="scientific">Salvia splendens</name>
    <name type="common">Scarlet sage</name>
    <dbReference type="NCBI Taxonomy" id="180675"/>
    <lineage>
        <taxon>Eukaryota</taxon>
        <taxon>Viridiplantae</taxon>
        <taxon>Streptophyta</taxon>
        <taxon>Embryophyta</taxon>
        <taxon>Tracheophyta</taxon>
        <taxon>Spermatophyta</taxon>
        <taxon>Magnoliopsida</taxon>
        <taxon>eudicotyledons</taxon>
        <taxon>Gunneridae</taxon>
        <taxon>Pentapetalae</taxon>
        <taxon>asterids</taxon>
        <taxon>lamiids</taxon>
        <taxon>Lamiales</taxon>
        <taxon>Lamiaceae</taxon>
        <taxon>Nepetoideae</taxon>
        <taxon>Mentheae</taxon>
        <taxon>Salviinae</taxon>
        <taxon>Salvia</taxon>
        <taxon>Salvia subgen. Calosphace</taxon>
        <taxon>core Calosphace</taxon>
    </lineage>
</organism>
<feature type="transmembrane region" description="Helical" evidence="11">
    <location>
        <begin position="69"/>
        <end position="91"/>
    </location>
</feature>
<name>A0A8X8X7E8_SALSN</name>
<feature type="transmembrane region" description="Helical" evidence="11">
    <location>
        <begin position="1130"/>
        <end position="1149"/>
    </location>
</feature>
<dbReference type="InterPro" id="IPR023299">
    <property type="entry name" value="ATPase_P-typ_cyto_dom_N"/>
</dbReference>
<dbReference type="SUPFAM" id="SSF81653">
    <property type="entry name" value="Calcium ATPase, transduction domain A"/>
    <property type="match status" value="1"/>
</dbReference>
<dbReference type="SMART" id="SM00831">
    <property type="entry name" value="Cation_ATPase_N"/>
    <property type="match status" value="1"/>
</dbReference>
<dbReference type="Gene3D" id="3.40.50.1000">
    <property type="entry name" value="HAD superfamily/HAD-like"/>
    <property type="match status" value="2"/>
</dbReference>
<dbReference type="NCBIfam" id="TIGR01494">
    <property type="entry name" value="ATPase_P-type"/>
    <property type="match status" value="1"/>
</dbReference>
<dbReference type="Pfam" id="PF00689">
    <property type="entry name" value="Cation_ATPase_C"/>
    <property type="match status" value="1"/>
</dbReference>
<dbReference type="FunFam" id="3.40.1110.10:FF:000037">
    <property type="entry name" value="Calcium-transporting ATPase"/>
    <property type="match status" value="1"/>
</dbReference>
<reference evidence="13" key="2">
    <citation type="submission" date="2020-08" db="EMBL/GenBank/DDBJ databases">
        <title>Plant Genome Project.</title>
        <authorList>
            <person name="Zhang R.-G."/>
        </authorList>
    </citation>
    <scope>NUCLEOTIDE SEQUENCE</scope>
    <source>
        <strain evidence="13">Huo1</strain>
        <tissue evidence="13">Leaf</tissue>
    </source>
</reference>
<keyword evidence="8" id="KW-1278">Translocase</keyword>
<dbReference type="InterPro" id="IPR059000">
    <property type="entry name" value="ATPase_P-type_domA"/>
</dbReference>
<keyword evidence="14" id="KW-1185">Reference proteome</keyword>
<dbReference type="InterPro" id="IPR006068">
    <property type="entry name" value="ATPase_P-typ_cation-transptr_C"/>
</dbReference>
<comment type="subcellular location">
    <subcellularLocation>
        <location evidence="1">Endomembrane system</location>
        <topology evidence="1">Multi-pass membrane protein</topology>
    </subcellularLocation>
</comment>
<dbReference type="InterPro" id="IPR023214">
    <property type="entry name" value="HAD_sf"/>
</dbReference>
<feature type="transmembrane region" description="Helical" evidence="11">
    <location>
        <begin position="320"/>
        <end position="340"/>
    </location>
</feature>
<evidence type="ECO:0000313" key="13">
    <source>
        <dbReference type="EMBL" id="KAG6409230.1"/>
    </source>
</evidence>
<evidence type="ECO:0000259" key="12">
    <source>
        <dbReference type="SMART" id="SM00831"/>
    </source>
</evidence>
<protein>
    <recommendedName>
        <fullName evidence="12">Cation-transporting P-type ATPase N-terminal domain-containing protein</fullName>
    </recommendedName>
</protein>
<evidence type="ECO:0000256" key="8">
    <source>
        <dbReference type="ARBA" id="ARBA00022967"/>
    </source>
</evidence>
<dbReference type="GO" id="GO:0016887">
    <property type="term" value="F:ATP hydrolysis activity"/>
    <property type="evidence" value="ECO:0007669"/>
    <property type="project" value="InterPro"/>
</dbReference>
<dbReference type="InterPro" id="IPR001757">
    <property type="entry name" value="P_typ_ATPase"/>
</dbReference>
<evidence type="ECO:0000256" key="3">
    <source>
        <dbReference type="ARBA" id="ARBA00022692"/>
    </source>
</evidence>
<accession>A0A8X8X7E8</accession>
<feature type="transmembrane region" description="Helical" evidence="11">
    <location>
        <begin position="1092"/>
        <end position="1118"/>
    </location>
</feature>
<dbReference type="FunFam" id="2.70.150.10:FF:000160">
    <property type="entry name" value="Sarcoplasmic/endoplasmic reticulum calcium ATPase 1"/>
    <property type="match status" value="1"/>
</dbReference>
<dbReference type="GO" id="GO:0012505">
    <property type="term" value="C:endomembrane system"/>
    <property type="evidence" value="ECO:0007669"/>
    <property type="project" value="UniProtKB-SubCell"/>
</dbReference>
<keyword evidence="9 11" id="KW-1133">Transmembrane helix</keyword>
<keyword evidence="3 11" id="KW-0812">Transmembrane</keyword>
<dbReference type="Proteomes" id="UP000298416">
    <property type="component" value="Unassembled WGS sequence"/>
</dbReference>
<proteinExistence type="predicted"/>
<dbReference type="Gene3D" id="2.70.150.10">
    <property type="entry name" value="Calcium-transporting ATPase, cytoplasmic transduction domain A"/>
    <property type="match status" value="2"/>
</dbReference>
<dbReference type="PANTHER" id="PTHR42861">
    <property type="entry name" value="CALCIUM-TRANSPORTING ATPASE"/>
    <property type="match status" value="1"/>
</dbReference>
<keyword evidence="10 11" id="KW-0472">Membrane</keyword>
<dbReference type="SUPFAM" id="SSF81660">
    <property type="entry name" value="Metal cation-transporting ATPase, ATP-binding domain N"/>
    <property type="match status" value="1"/>
</dbReference>
<dbReference type="PRINTS" id="PR00119">
    <property type="entry name" value="CATATPASE"/>
</dbReference>
<dbReference type="PROSITE" id="PS00154">
    <property type="entry name" value="ATPASE_E1_E2"/>
    <property type="match status" value="1"/>
</dbReference>
<dbReference type="Pfam" id="PF00122">
    <property type="entry name" value="E1-E2_ATPase"/>
    <property type="match status" value="1"/>
</dbReference>
<dbReference type="SFLD" id="SFLDS00003">
    <property type="entry name" value="Haloacid_Dehalogenase"/>
    <property type="match status" value="1"/>
</dbReference>
<dbReference type="GO" id="GO:0070588">
    <property type="term" value="P:calcium ion transmembrane transport"/>
    <property type="evidence" value="ECO:0007669"/>
    <property type="project" value="UniProtKB-ARBA"/>
</dbReference>
<dbReference type="EMBL" id="PNBA02000011">
    <property type="protein sequence ID" value="KAG6409230.1"/>
    <property type="molecule type" value="Genomic_DNA"/>
</dbReference>
<dbReference type="GO" id="GO:0046873">
    <property type="term" value="F:metal ion transmembrane transporter activity"/>
    <property type="evidence" value="ECO:0007669"/>
    <property type="project" value="UniProtKB-ARBA"/>
</dbReference>
<evidence type="ECO:0000256" key="6">
    <source>
        <dbReference type="ARBA" id="ARBA00022840"/>
    </source>
</evidence>
<evidence type="ECO:0000256" key="5">
    <source>
        <dbReference type="ARBA" id="ARBA00022837"/>
    </source>
</evidence>
<dbReference type="Gene3D" id="1.20.1110.10">
    <property type="entry name" value="Calcium-transporting ATPase, transmembrane domain"/>
    <property type="match status" value="3"/>
</dbReference>
<evidence type="ECO:0000256" key="7">
    <source>
        <dbReference type="ARBA" id="ARBA00022842"/>
    </source>
</evidence>
<dbReference type="InterPro" id="IPR018303">
    <property type="entry name" value="ATPase_P-typ_P_site"/>
</dbReference>